<name>A0A1W0WVF4_HYPEX</name>
<accession>A0A1W0WVF4</accession>
<evidence type="ECO:0000313" key="1">
    <source>
        <dbReference type="EMBL" id="OQV19123.1"/>
    </source>
</evidence>
<evidence type="ECO:0000313" key="2">
    <source>
        <dbReference type="Proteomes" id="UP000192578"/>
    </source>
</evidence>
<gene>
    <name evidence="1" type="ORF">BV898_06762</name>
</gene>
<comment type="caution">
    <text evidence="1">The sequence shown here is derived from an EMBL/GenBank/DDBJ whole genome shotgun (WGS) entry which is preliminary data.</text>
</comment>
<protein>
    <submittedName>
        <fullName evidence="1">Uncharacterized protein</fullName>
    </submittedName>
</protein>
<sequence length="180" mass="20187">MPSSVPFYSPDRAVRDSDRAFYSRPARLKRSDLDLSEFLNGISHFVHFSFLEGSGGSCCCWTGSFPRTNGAFNPGHTMKEPLTESQHLAAIEVLHHFRPRARPRFRPALLTDVALFHSRSCERCAKKVMEPRCLAQIHGRGLFGSAERRDDGKGVVLQGRLNAATGPPRLQWREEGTTFS</sequence>
<reference evidence="2" key="1">
    <citation type="submission" date="2017-01" db="EMBL/GenBank/DDBJ databases">
        <title>Comparative genomics of anhydrobiosis in the tardigrade Hypsibius dujardini.</title>
        <authorList>
            <person name="Yoshida Y."/>
            <person name="Koutsovoulos G."/>
            <person name="Laetsch D."/>
            <person name="Stevens L."/>
            <person name="Kumar S."/>
            <person name="Horikawa D."/>
            <person name="Ishino K."/>
            <person name="Komine S."/>
            <person name="Tomita M."/>
            <person name="Blaxter M."/>
            <person name="Arakawa K."/>
        </authorList>
    </citation>
    <scope>NUCLEOTIDE SEQUENCE [LARGE SCALE GENOMIC DNA]</scope>
    <source>
        <strain evidence="2">Z151</strain>
    </source>
</reference>
<proteinExistence type="predicted"/>
<organism evidence="1 2">
    <name type="scientific">Hypsibius exemplaris</name>
    <name type="common">Freshwater tardigrade</name>
    <dbReference type="NCBI Taxonomy" id="2072580"/>
    <lineage>
        <taxon>Eukaryota</taxon>
        <taxon>Metazoa</taxon>
        <taxon>Ecdysozoa</taxon>
        <taxon>Tardigrada</taxon>
        <taxon>Eutardigrada</taxon>
        <taxon>Parachela</taxon>
        <taxon>Hypsibioidea</taxon>
        <taxon>Hypsibiidae</taxon>
        <taxon>Hypsibius</taxon>
    </lineage>
</organism>
<dbReference type="Proteomes" id="UP000192578">
    <property type="component" value="Unassembled WGS sequence"/>
</dbReference>
<keyword evidence="2" id="KW-1185">Reference proteome</keyword>
<dbReference type="AlphaFoldDB" id="A0A1W0WVF4"/>
<dbReference type="EMBL" id="MTYJ01000042">
    <property type="protein sequence ID" value="OQV19123.1"/>
    <property type="molecule type" value="Genomic_DNA"/>
</dbReference>